<feature type="domain" description="Ig-like" evidence="6">
    <location>
        <begin position="124"/>
        <end position="221"/>
    </location>
</feature>
<feature type="domain" description="Ig-like" evidence="6">
    <location>
        <begin position="34"/>
        <end position="106"/>
    </location>
</feature>
<keyword evidence="9" id="KW-1185">Reference proteome</keyword>
<keyword evidence="5" id="KW-0732">Signal</keyword>
<dbReference type="Proteomes" id="UP000318571">
    <property type="component" value="Chromosome 2"/>
</dbReference>
<dbReference type="CDD" id="cd00096">
    <property type="entry name" value="Ig"/>
    <property type="match status" value="2"/>
</dbReference>
<dbReference type="PROSITE" id="PS50853">
    <property type="entry name" value="FN3"/>
    <property type="match status" value="1"/>
</dbReference>
<feature type="domain" description="Ig-like" evidence="6">
    <location>
        <begin position="675"/>
        <end position="752"/>
    </location>
</feature>
<keyword evidence="4" id="KW-0812">Transmembrane</keyword>
<dbReference type="InterPro" id="IPR013098">
    <property type="entry name" value="Ig_I-set"/>
</dbReference>
<protein>
    <submittedName>
        <fullName evidence="8">Uncharacterized protein</fullName>
    </submittedName>
</protein>
<organism evidence="8 9">
    <name type="scientific">Tigriopus californicus</name>
    <name type="common">Marine copepod</name>
    <dbReference type="NCBI Taxonomy" id="6832"/>
    <lineage>
        <taxon>Eukaryota</taxon>
        <taxon>Metazoa</taxon>
        <taxon>Ecdysozoa</taxon>
        <taxon>Arthropoda</taxon>
        <taxon>Crustacea</taxon>
        <taxon>Multicrustacea</taxon>
        <taxon>Hexanauplia</taxon>
        <taxon>Copepoda</taxon>
        <taxon>Harpacticoida</taxon>
        <taxon>Harpacticidae</taxon>
        <taxon>Tigriopus</taxon>
    </lineage>
</organism>
<dbReference type="InterPro" id="IPR036179">
    <property type="entry name" value="Ig-like_dom_sf"/>
</dbReference>
<sequence>MLGQRRLWCQRCLLLLLLLMNTSREASTKESKSPLRARISGLTNGDLVSSRDEPTLTCELETRGKETIDWYLNGSQVSSGRDFSVTNGQDGKLECRSRFGDQVSLAFVYLIGSVLEGEEIPSNPIELTLSKFGNPTLIKNSSLTLICSYDILESNVTSPQIEWILNGQPMPTNNPNIKVETDSEEQVSRLKIAQLQPSQDGNFGCLASQSDRGFSRYQELSVQVRYGPVFTSKPPPTQMVQYGQDFVLKCVADAYPPPTVIWKLNGTDINDLKTKDSFQRLGDQISVKAAEPDLVGEFRCFVQNEMSEIQALAQVQLAWELPIIVTDSLPELVILEDGGINLHCDATGHPEPQVAWIRDESENVRFQGNVLEISEAKFEEHNGHWTCMATNVFGSSQRRIVQVTVIRRSQIFANETRILGHLNTNLTLNCAHYTDPRVSQTLMWQKNHQSLSSSTNLTELFLPRIGLGAAGDYICNVSTPFDSATHTWSVEVIQVPEILPLPSEVKTLRGRNVSLTCVANGIPTPKISWFRTGKSGSQDPVTNNPTLKVDMSVNDAGAPRNFKCFASNLHGNTTREVSIIPVKPTVMTMANNTKHDLPAGQSITLSCSANIDPLLAPRSNRVWTKNNERLNFPADETFEISYLRAEHSGSYVCTIHTEVDTIIISQSVTVQAKAPKILTKVKHVGVLIGSQVELNCSSEGLPKPEVTWKNASVTVGSSAHLRLKNVSKADEGVFSCWAVNEYGRDQHEVSIQVFKPITVLQSPKDQLTDSLSKVIFECRFDIDERLVNETRIRWIHNGELDMTNSSKKISRGRAIIQDNVLKTNEGTYTCEASNRLETLNVTARLTVLGEAPLFISTEKDVRGLEDSNATIACQANGLPIPNITWTKDGKNILGPSAERFVMSTLGDLSIRSVRLEDQGTYVCQARNIYGSIETLSELQVIKKAAQDSRGLTRELTKSVHDNVTLPCDVSYDPRIHEETEFIWKREGQEKHLLTNDKYKIMKNTSLFINQLTLEDKGVYECTVKTPFESITVKVSLHISGEAPRILSELDKKTLYEGDNLRLKCLVRGVPTPKLDWLFNGNILGPEVLEFLPTGSDEFMEAHVVIPTVSKVNEGVYQCQTSNLYGSGVAKFSKVVVIRRTEVNIASEDAKELSIHAGEKLKIPCNFNNDPLNRVTNIQWTKDGKPIEISAQDRIDFGIDGSITIADVQKRHEGNFVCNVTTVLDNASDFVVLDVVVNAPVITSHSDDQLIFTGDTVVFLCHANGIPEPNVVWKFNKTMTKTSGKEFKIEKAITTDTGNYTCIARNAYGETRQNMMLTVVGIPAFNLEHTIREGTGLLIPCVQPSEQVSLAWRHNGALILPSKSFVFSDKGLELTAVDEEHTGVYSCHIETVQGHKRVLQTLVKLKPNILLSEGGPVDLKEGQDMNLKCKTIPGLDAKVLWKYEDQFFIQGGSRDIRKKGSLLTVSKVEPSDSGTYSCVAIATFGQDTIDYQVRINPIPQEVSASCDPSHIAKISDITTMDNVTVLVQWNLPSVNRSCYKHQKFSWWTNQSLSEFKEEVLPVEASQFQLTNLRPDVGYYVQVNLVAPFNQQSFGETRSFVVEPVSANNDFGFEEDSIPLFVLAAVIGVLLVLFLVLVCLFLKWKAISNCLNSKALKAKSKSNLHPGPSVYEIGPPSNRLSLQVNPDDFMQNLAPQWPEPEPAFDDQDINERGDETDAFLKPEARRHSRNSISSSWSSLFNVPNSGTESIRSSTVSSGAGGRVSGSPYKPSTYSKAPRVTFAVNGKGYRRDK</sequence>
<keyword evidence="2" id="KW-0393">Immunoglobulin domain</keyword>
<dbReference type="InterPro" id="IPR013151">
    <property type="entry name" value="Immunoglobulin_dom"/>
</dbReference>
<feature type="domain" description="Ig-like" evidence="6">
    <location>
        <begin position="1140"/>
        <end position="1237"/>
    </location>
</feature>
<feature type="domain" description="Ig-like" evidence="6">
    <location>
        <begin position="423"/>
        <end position="491"/>
    </location>
</feature>
<feature type="domain" description="Ig-like" evidence="6">
    <location>
        <begin position="1043"/>
        <end position="1136"/>
    </location>
</feature>
<evidence type="ECO:0000259" key="7">
    <source>
        <dbReference type="PROSITE" id="PS50853"/>
    </source>
</evidence>
<proteinExistence type="predicted"/>
<feature type="domain" description="Ig-like" evidence="6">
    <location>
        <begin position="1322"/>
        <end position="1402"/>
    </location>
</feature>
<evidence type="ECO:0000256" key="2">
    <source>
        <dbReference type="ARBA" id="ARBA00023319"/>
    </source>
</evidence>
<dbReference type="GO" id="GO:0030424">
    <property type="term" value="C:axon"/>
    <property type="evidence" value="ECO:0007669"/>
    <property type="project" value="TreeGrafter"/>
</dbReference>
<accession>A0A553PBV6</accession>
<dbReference type="OrthoDB" id="6350820at2759"/>
<evidence type="ECO:0000256" key="1">
    <source>
        <dbReference type="ARBA" id="ARBA00023157"/>
    </source>
</evidence>
<dbReference type="GO" id="GO:0007411">
    <property type="term" value="P:axon guidance"/>
    <property type="evidence" value="ECO:0007669"/>
    <property type="project" value="TreeGrafter"/>
</dbReference>
<feature type="domain" description="Ig-like" evidence="6">
    <location>
        <begin position="1239"/>
        <end position="1317"/>
    </location>
</feature>
<feature type="domain" description="Ig-like" evidence="6">
    <location>
        <begin position="496"/>
        <end position="580"/>
    </location>
</feature>
<dbReference type="SUPFAM" id="SSF48726">
    <property type="entry name" value="Immunoglobulin"/>
    <property type="match status" value="14"/>
</dbReference>
<feature type="domain" description="Ig-like" evidence="6">
    <location>
        <begin position="961"/>
        <end position="1031"/>
    </location>
</feature>
<dbReference type="GO" id="GO:0005886">
    <property type="term" value="C:plasma membrane"/>
    <property type="evidence" value="ECO:0007669"/>
    <property type="project" value="TreeGrafter"/>
</dbReference>
<evidence type="ECO:0000256" key="4">
    <source>
        <dbReference type="SAM" id="Phobius"/>
    </source>
</evidence>
<dbReference type="InterPro" id="IPR013106">
    <property type="entry name" value="Ig_V-set"/>
</dbReference>
<evidence type="ECO:0000256" key="3">
    <source>
        <dbReference type="SAM" id="MobiDB-lite"/>
    </source>
</evidence>
<dbReference type="FunFam" id="2.60.40.10:FF:000032">
    <property type="entry name" value="palladin isoform X1"/>
    <property type="match status" value="2"/>
</dbReference>
<dbReference type="InterPro" id="IPR003598">
    <property type="entry name" value="Ig_sub2"/>
</dbReference>
<feature type="domain" description="Ig-like" evidence="6">
    <location>
        <begin position="756"/>
        <end position="846"/>
    </location>
</feature>
<dbReference type="GO" id="GO:0070593">
    <property type="term" value="P:dendrite self-avoidance"/>
    <property type="evidence" value="ECO:0007669"/>
    <property type="project" value="TreeGrafter"/>
</dbReference>
<feature type="domain" description="Fibronectin type-III" evidence="7">
    <location>
        <begin position="1506"/>
        <end position="1603"/>
    </location>
</feature>
<feature type="domain" description="Ig-like" evidence="6">
    <location>
        <begin position="228"/>
        <end position="316"/>
    </location>
</feature>
<dbReference type="SMART" id="SM00406">
    <property type="entry name" value="IGv"/>
    <property type="match status" value="2"/>
</dbReference>
<comment type="caution">
    <text evidence="8">The sequence shown here is derived from an EMBL/GenBank/DDBJ whole genome shotgun (WGS) entry which is preliminary data.</text>
</comment>
<feature type="domain" description="Ig-like" evidence="6">
    <location>
        <begin position="852"/>
        <end position="939"/>
    </location>
</feature>
<dbReference type="EMBL" id="VCGU01000005">
    <property type="protein sequence ID" value="TRY75155.1"/>
    <property type="molecule type" value="Genomic_DNA"/>
</dbReference>
<dbReference type="GO" id="GO:0007156">
    <property type="term" value="P:homophilic cell adhesion via plasma membrane adhesion molecules"/>
    <property type="evidence" value="ECO:0007669"/>
    <property type="project" value="TreeGrafter"/>
</dbReference>
<evidence type="ECO:0000313" key="8">
    <source>
        <dbReference type="EMBL" id="TRY75155.1"/>
    </source>
</evidence>
<dbReference type="Pfam" id="PF00047">
    <property type="entry name" value="ig"/>
    <property type="match status" value="2"/>
</dbReference>
<dbReference type="PANTHER" id="PTHR10075">
    <property type="entry name" value="BASIGIN RELATED"/>
    <property type="match status" value="1"/>
</dbReference>
<dbReference type="InterPro" id="IPR003961">
    <property type="entry name" value="FN3_dom"/>
</dbReference>
<keyword evidence="1" id="KW-1015">Disulfide bond</keyword>
<dbReference type="SMART" id="SM00408">
    <property type="entry name" value="IGc2"/>
    <property type="match status" value="15"/>
</dbReference>
<feature type="domain" description="Ig-like" evidence="6">
    <location>
        <begin position="322"/>
        <end position="404"/>
    </location>
</feature>
<keyword evidence="4" id="KW-0472">Membrane</keyword>
<dbReference type="Pfam" id="PF07679">
    <property type="entry name" value="I-set"/>
    <property type="match status" value="4"/>
</dbReference>
<evidence type="ECO:0000256" key="5">
    <source>
        <dbReference type="SAM" id="SignalP"/>
    </source>
</evidence>
<evidence type="ECO:0000313" key="9">
    <source>
        <dbReference type="Proteomes" id="UP000318571"/>
    </source>
</evidence>
<gene>
    <name evidence="8" type="ORF">TCAL_08537</name>
</gene>
<name>A0A553PBV6_TIGCA</name>
<dbReference type="STRING" id="6832.A0A553PBV6"/>
<dbReference type="GO" id="GO:0098632">
    <property type="term" value="F:cell-cell adhesion mediator activity"/>
    <property type="evidence" value="ECO:0007669"/>
    <property type="project" value="TreeGrafter"/>
</dbReference>
<feature type="domain" description="Ig-like" evidence="6">
    <location>
        <begin position="1406"/>
        <end position="1495"/>
    </location>
</feature>
<keyword evidence="4" id="KW-1133">Transmembrane helix</keyword>
<dbReference type="InterPro" id="IPR003599">
    <property type="entry name" value="Ig_sub"/>
</dbReference>
<dbReference type="OMA" id="INCPVFG"/>
<feature type="region of interest" description="Disordered" evidence="3">
    <location>
        <begin position="1740"/>
        <end position="1790"/>
    </location>
</feature>
<dbReference type="InterPro" id="IPR007110">
    <property type="entry name" value="Ig-like_dom"/>
</dbReference>
<dbReference type="SMART" id="SM00409">
    <property type="entry name" value="IG"/>
    <property type="match status" value="15"/>
</dbReference>
<reference evidence="8 9" key="1">
    <citation type="journal article" date="2018" name="Nat. Ecol. Evol.">
        <title>Genomic signatures of mitonuclear coevolution across populations of Tigriopus californicus.</title>
        <authorList>
            <person name="Barreto F.S."/>
            <person name="Watson E.T."/>
            <person name="Lima T.G."/>
            <person name="Willett C.S."/>
            <person name="Edmands S."/>
            <person name="Li W."/>
            <person name="Burton R.S."/>
        </authorList>
    </citation>
    <scope>NUCLEOTIDE SEQUENCE [LARGE SCALE GENOMIC DNA]</scope>
    <source>
        <strain evidence="8 9">San Diego</strain>
    </source>
</reference>
<feature type="chain" id="PRO_5022207898" evidence="5">
    <location>
        <begin position="29"/>
        <end position="1790"/>
    </location>
</feature>
<dbReference type="Gene3D" id="2.60.40.10">
    <property type="entry name" value="Immunoglobulins"/>
    <property type="match status" value="15"/>
</dbReference>
<dbReference type="Pfam" id="PF13927">
    <property type="entry name" value="Ig_3"/>
    <property type="match status" value="5"/>
</dbReference>
<dbReference type="InterPro" id="IPR013783">
    <property type="entry name" value="Ig-like_fold"/>
</dbReference>
<dbReference type="PANTHER" id="PTHR10075:SF100">
    <property type="entry name" value="FASCICLIN-2"/>
    <property type="match status" value="1"/>
</dbReference>
<feature type="domain" description="Ig-like" evidence="6">
    <location>
        <begin position="584"/>
        <end position="669"/>
    </location>
</feature>
<evidence type="ECO:0000259" key="6">
    <source>
        <dbReference type="PROSITE" id="PS50835"/>
    </source>
</evidence>
<feature type="transmembrane region" description="Helical" evidence="4">
    <location>
        <begin position="1616"/>
        <end position="1640"/>
    </location>
</feature>
<dbReference type="PROSITE" id="PS50835">
    <property type="entry name" value="IG_LIKE"/>
    <property type="match status" value="16"/>
</dbReference>
<feature type="signal peptide" evidence="5">
    <location>
        <begin position="1"/>
        <end position="28"/>
    </location>
</feature>